<sequence>MSVSRLRIASNALPQIPAGLSTFLARAALGGFVLFLLALASHS</sequence>
<evidence type="ECO:0000256" key="1">
    <source>
        <dbReference type="SAM" id="Phobius"/>
    </source>
</evidence>
<evidence type="ECO:0000313" key="3">
    <source>
        <dbReference type="Proteomes" id="UP001230156"/>
    </source>
</evidence>
<keyword evidence="1" id="KW-0472">Membrane</keyword>
<proteinExistence type="predicted"/>
<keyword evidence="1" id="KW-1133">Transmembrane helix</keyword>
<protein>
    <submittedName>
        <fullName evidence="2">Uncharacterized protein</fullName>
    </submittedName>
</protein>
<dbReference type="Proteomes" id="UP001230156">
    <property type="component" value="Unassembled WGS sequence"/>
</dbReference>
<keyword evidence="1" id="KW-0812">Transmembrane</keyword>
<dbReference type="EMBL" id="JAUYVI010000004">
    <property type="protein sequence ID" value="MDQ7248904.1"/>
    <property type="molecule type" value="Genomic_DNA"/>
</dbReference>
<reference evidence="3" key="1">
    <citation type="submission" date="2023-08" db="EMBL/GenBank/DDBJ databases">
        <title>Rhodospirillaceae gen. nov., a novel taxon isolated from the Yangtze River Yuezi River estuary sludge.</title>
        <authorList>
            <person name="Ruan L."/>
        </authorList>
    </citation>
    <scope>NUCLEOTIDE SEQUENCE [LARGE SCALE GENOMIC DNA]</scope>
    <source>
        <strain evidence="3">R-7</strain>
    </source>
</reference>
<evidence type="ECO:0000313" key="2">
    <source>
        <dbReference type="EMBL" id="MDQ7248904.1"/>
    </source>
</evidence>
<accession>A0ABU0YMF1</accession>
<gene>
    <name evidence="2" type="ORF">Q8A70_14560</name>
</gene>
<keyword evidence="3" id="KW-1185">Reference proteome</keyword>
<comment type="caution">
    <text evidence="2">The sequence shown here is derived from an EMBL/GenBank/DDBJ whole genome shotgun (WGS) entry which is preliminary data.</text>
</comment>
<dbReference type="RefSeq" id="WP_379956385.1">
    <property type="nucleotide sequence ID" value="NZ_JAUYVI010000004.1"/>
</dbReference>
<organism evidence="2 3">
    <name type="scientific">Dongia sedimenti</name>
    <dbReference type="NCBI Taxonomy" id="3064282"/>
    <lineage>
        <taxon>Bacteria</taxon>
        <taxon>Pseudomonadati</taxon>
        <taxon>Pseudomonadota</taxon>
        <taxon>Alphaproteobacteria</taxon>
        <taxon>Rhodospirillales</taxon>
        <taxon>Dongiaceae</taxon>
        <taxon>Dongia</taxon>
    </lineage>
</organism>
<name>A0ABU0YMF1_9PROT</name>
<feature type="transmembrane region" description="Helical" evidence="1">
    <location>
        <begin position="20"/>
        <end position="40"/>
    </location>
</feature>